<proteinExistence type="predicted"/>
<dbReference type="SUPFAM" id="SSF57701">
    <property type="entry name" value="Zn2/Cys6 DNA-binding domain"/>
    <property type="match status" value="1"/>
</dbReference>
<dbReference type="PANTHER" id="PTHR36206">
    <property type="entry name" value="ASPERCRYPTIN BIOSYNTHESIS CLUSTER-SPECIFIC TRANSCRIPTION REGULATOR ATNN-RELATED"/>
    <property type="match status" value="1"/>
</dbReference>
<dbReference type="AlphaFoldDB" id="A0A8H5Z7A7"/>
<dbReference type="Pfam" id="PF00172">
    <property type="entry name" value="Zn_clus"/>
    <property type="match status" value="1"/>
</dbReference>
<dbReference type="SMART" id="SM00066">
    <property type="entry name" value="GAL4"/>
    <property type="match status" value="1"/>
</dbReference>
<evidence type="ECO:0000313" key="10">
    <source>
        <dbReference type="Proteomes" id="UP000624244"/>
    </source>
</evidence>
<accession>A0A8H5Z7A7</accession>
<feature type="compositionally biased region" description="Basic and acidic residues" evidence="7">
    <location>
        <begin position="271"/>
        <end position="283"/>
    </location>
</feature>
<evidence type="ECO:0000256" key="3">
    <source>
        <dbReference type="ARBA" id="ARBA00023015"/>
    </source>
</evidence>
<comment type="caution">
    <text evidence="9">The sequence shown here is derived from an EMBL/GenBank/DDBJ whole genome shotgun (WGS) entry which is preliminary data.</text>
</comment>
<evidence type="ECO:0000256" key="6">
    <source>
        <dbReference type="ARBA" id="ARBA00023242"/>
    </source>
</evidence>
<dbReference type="InterPro" id="IPR001138">
    <property type="entry name" value="Zn2Cys6_DnaBD"/>
</dbReference>
<keyword evidence="4" id="KW-0238">DNA-binding</keyword>
<dbReference type="PROSITE" id="PS50048">
    <property type="entry name" value="ZN2_CY6_FUNGAL_2"/>
    <property type="match status" value="1"/>
</dbReference>
<evidence type="ECO:0000256" key="2">
    <source>
        <dbReference type="ARBA" id="ARBA00022833"/>
    </source>
</evidence>
<feature type="region of interest" description="Disordered" evidence="7">
    <location>
        <begin position="256"/>
        <end position="283"/>
    </location>
</feature>
<dbReference type="InterPro" id="IPR052360">
    <property type="entry name" value="Transcr_Regulatory_Proteins"/>
</dbReference>
<feature type="compositionally biased region" description="Basic and acidic residues" evidence="7">
    <location>
        <begin position="78"/>
        <end position="90"/>
    </location>
</feature>
<name>A0A8H5Z7A7_COCSA</name>
<evidence type="ECO:0000256" key="1">
    <source>
        <dbReference type="ARBA" id="ARBA00022723"/>
    </source>
</evidence>
<gene>
    <name evidence="9" type="ORF">GGP41_001470</name>
</gene>
<evidence type="ECO:0000313" key="9">
    <source>
        <dbReference type="EMBL" id="KAF5844090.1"/>
    </source>
</evidence>
<dbReference type="PANTHER" id="PTHR36206:SF12">
    <property type="entry name" value="ASPERCRYPTIN BIOSYNTHESIS CLUSTER-SPECIFIC TRANSCRIPTION REGULATOR ATNN-RELATED"/>
    <property type="match status" value="1"/>
</dbReference>
<dbReference type="InterPro" id="IPR036864">
    <property type="entry name" value="Zn2-C6_fun-type_DNA-bd_sf"/>
</dbReference>
<dbReference type="Proteomes" id="UP000624244">
    <property type="component" value="Unassembled WGS sequence"/>
</dbReference>
<evidence type="ECO:0000256" key="5">
    <source>
        <dbReference type="ARBA" id="ARBA00023163"/>
    </source>
</evidence>
<feature type="compositionally biased region" description="Polar residues" evidence="7">
    <location>
        <begin position="92"/>
        <end position="106"/>
    </location>
</feature>
<evidence type="ECO:0000256" key="7">
    <source>
        <dbReference type="SAM" id="MobiDB-lite"/>
    </source>
</evidence>
<feature type="compositionally biased region" description="Polar residues" evidence="7">
    <location>
        <begin position="37"/>
        <end position="59"/>
    </location>
</feature>
<dbReference type="Gene3D" id="4.10.240.10">
    <property type="entry name" value="Zn(2)-C6 fungal-type DNA-binding domain"/>
    <property type="match status" value="1"/>
</dbReference>
<dbReference type="GO" id="GO:0000981">
    <property type="term" value="F:DNA-binding transcription factor activity, RNA polymerase II-specific"/>
    <property type="evidence" value="ECO:0007669"/>
    <property type="project" value="InterPro"/>
</dbReference>
<keyword evidence="3" id="KW-0805">Transcription regulation</keyword>
<keyword evidence="5" id="KW-0804">Transcription</keyword>
<dbReference type="EMBL" id="WNKQ01000031">
    <property type="protein sequence ID" value="KAF5844090.1"/>
    <property type="molecule type" value="Genomic_DNA"/>
</dbReference>
<keyword evidence="2" id="KW-0862">Zinc</keyword>
<dbReference type="GO" id="GO:0003677">
    <property type="term" value="F:DNA binding"/>
    <property type="evidence" value="ECO:0007669"/>
    <property type="project" value="UniProtKB-KW"/>
</dbReference>
<sequence length="411" mass="45779">MRLSGVHISAFIVSCELQTLDFFERITKNHQSHRTEQGMSATSQSSSPKRSFTAVNSEGSLRMAREPLAPSARQRPTQRHERQPCDHYVRNENISKSGDPASTASPPGSPRKRQRFRSPKENTSAAGHQHRPLLPIDQPSDHEQGSNADPQQYDGDKEMRDSQPIGAGHDNMPARSAPYSSTGEVNGVEARSLTDAGRTAVQSNLKRRKRQFASRTKTGCGTCRRRKKKCDEGKPECSNCTRTGHLCEGYASKVPCQKNHTRKPPSPPQAREQRDREPTEVYHRCPGRNQSSIPHCASTHSNDQLYPDASVDSRLMSAQAQPIVVEEHECRSLPPISWRSRWSEPARFSDPRWSAPLPAQCSQSSMPTLDRTLSNRYVVSASLVPSPRSSVGQVYDHTFQRISGTANHTPT</sequence>
<keyword evidence="1" id="KW-0479">Metal-binding</keyword>
<feature type="region of interest" description="Disordered" evidence="7">
    <location>
        <begin position="31"/>
        <end position="218"/>
    </location>
</feature>
<dbReference type="GO" id="GO:0008270">
    <property type="term" value="F:zinc ion binding"/>
    <property type="evidence" value="ECO:0007669"/>
    <property type="project" value="InterPro"/>
</dbReference>
<dbReference type="PROSITE" id="PS00463">
    <property type="entry name" value="ZN2_CY6_FUNGAL_1"/>
    <property type="match status" value="1"/>
</dbReference>
<keyword evidence="6" id="KW-0539">Nucleus</keyword>
<evidence type="ECO:0000259" key="8">
    <source>
        <dbReference type="PROSITE" id="PS50048"/>
    </source>
</evidence>
<organism evidence="9 10">
    <name type="scientific">Cochliobolus sativus</name>
    <name type="common">Common root rot and spot blotch fungus</name>
    <name type="synonym">Bipolaris sorokiniana</name>
    <dbReference type="NCBI Taxonomy" id="45130"/>
    <lineage>
        <taxon>Eukaryota</taxon>
        <taxon>Fungi</taxon>
        <taxon>Dikarya</taxon>
        <taxon>Ascomycota</taxon>
        <taxon>Pezizomycotina</taxon>
        <taxon>Dothideomycetes</taxon>
        <taxon>Pleosporomycetidae</taxon>
        <taxon>Pleosporales</taxon>
        <taxon>Pleosporineae</taxon>
        <taxon>Pleosporaceae</taxon>
        <taxon>Bipolaris</taxon>
    </lineage>
</organism>
<protein>
    <recommendedName>
        <fullName evidence="8">Zn(2)-C6 fungal-type domain-containing protein</fullName>
    </recommendedName>
</protein>
<dbReference type="CDD" id="cd00067">
    <property type="entry name" value="GAL4"/>
    <property type="match status" value="1"/>
</dbReference>
<evidence type="ECO:0000256" key="4">
    <source>
        <dbReference type="ARBA" id="ARBA00023125"/>
    </source>
</evidence>
<dbReference type="PROSITE" id="PS51257">
    <property type="entry name" value="PROKAR_LIPOPROTEIN"/>
    <property type="match status" value="1"/>
</dbReference>
<reference evidence="9" key="1">
    <citation type="submission" date="2019-11" db="EMBL/GenBank/DDBJ databases">
        <title>Bipolaris sorokiniana Genome sequencing.</title>
        <authorList>
            <person name="Wang H."/>
        </authorList>
    </citation>
    <scope>NUCLEOTIDE SEQUENCE</scope>
</reference>
<feature type="domain" description="Zn(2)-C6 fungal-type" evidence="8">
    <location>
        <begin position="219"/>
        <end position="247"/>
    </location>
</feature>